<organism evidence="2 3">
    <name type="scientific">Mycena chlorophos</name>
    <name type="common">Agaric fungus</name>
    <name type="synonym">Agaricus chlorophos</name>
    <dbReference type="NCBI Taxonomy" id="658473"/>
    <lineage>
        <taxon>Eukaryota</taxon>
        <taxon>Fungi</taxon>
        <taxon>Dikarya</taxon>
        <taxon>Basidiomycota</taxon>
        <taxon>Agaricomycotina</taxon>
        <taxon>Agaricomycetes</taxon>
        <taxon>Agaricomycetidae</taxon>
        <taxon>Agaricales</taxon>
        <taxon>Marasmiineae</taxon>
        <taxon>Mycenaceae</taxon>
        <taxon>Mycena</taxon>
    </lineage>
</organism>
<accession>A0A8H6TEH2</accession>
<gene>
    <name evidence="2" type="ORF">HMN09_00449000</name>
</gene>
<dbReference type="SUPFAM" id="SSF52047">
    <property type="entry name" value="RNI-like"/>
    <property type="match status" value="1"/>
</dbReference>
<evidence type="ECO:0000259" key="1">
    <source>
        <dbReference type="PROSITE" id="PS50181"/>
    </source>
</evidence>
<comment type="caution">
    <text evidence="2">The sequence shown here is derived from an EMBL/GenBank/DDBJ whole genome shotgun (WGS) entry which is preliminary data.</text>
</comment>
<dbReference type="InterPro" id="IPR001810">
    <property type="entry name" value="F-box_dom"/>
</dbReference>
<evidence type="ECO:0000313" key="2">
    <source>
        <dbReference type="EMBL" id="KAF7317143.1"/>
    </source>
</evidence>
<dbReference type="PROSITE" id="PS50181">
    <property type="entry name" value="FBOX"/>
    <property type="match status" value="1"/>
</dbReference>
<protein>
    <submittedName>
        <fullName evidence="2">F-box domain-containing protein</fullName>
    </submittedName>
</protein>
<feature type="domain" description="F-box" evidence="1">
    <location>
        <begin position="1"/>
        <end position="43"/>
    </location>
</feature>
<name>A0A8H6TEH2_MYCCL</name>
<dbReference type="EMBL" id="JACAZE010000005">
    <property type="protein sequence ID" value="KAF7317143.1"/>
    <property type="molecule type" value="Genomic_DNA"/>
</dbReference>
<dbReference type="Proteomes" id="UP000613580">
    <property type="component" value="Unassembled WGS sequence"/>
</dbReference>
<reference evidence="2" key="1">
    <citation type="submission" date="2020-05" db="EMBL/GenBank/DDBJ databases">
        <title>Mycena genomes resolve the evolution of fungal bioluminescence.</title>
        <authorList>
            <person name="Tsai I.J."/>
        </authorList>
    </citation>
    <scope>NUCLEOTIDE SEQUENCE</scope>
    <source>
        <strain evidence="2">110903Hualien_Pintung</strain>
    </source>
</reference>
<proteinExistence type="predicted"/>
<dbReference type="AlphaFoldDB" id="A0A8H6TEH2"/>
<dbReference type="Gene3D" id="3.80.10.10">
    <property type="entry name" value="Ribonuclease Inhibitor"/>
    <property type="match status" value="1"/>
</dbReference>
<evidence type="ECO:0000313" key="3">
    <source>
        <dbReference type="Proteomes" id="UP000613580"/>
    </source>
</evidence>
<dbReference type="InterPro" id="IPR032675">
    <property type="entry name" value="LRR_dom_sf"/>
</dbReference>
<sequence>MSALPFDLLVEIVNFVDLQSLPALALADKNMLALALDYLYTSIPPERFLAASVSILGNASLAARVRTLEVNRKEHQTSYARVVPVLTDVLAATNNLRHLNLSLEGTYSEVIFGRTKCQLRTLSCNAFTSKRLIQFLEQQSSLEELNLTHSLLPTNHSWDFPRLRRFSGPMTWIDSVLPFAPTLSHLVITSTRRSDRQELEVLAQSLITHLEVPFSAVQMARAVEMRRVLPYLQSFVISMQRDWRGLLPDPPDNVERTLKHWLLDVLPVLSSLRRVTVLGYEETETPEGAIDFIREVTARVPPLLSEFSIRPAIQFSQELRVWRREHDEWKQVIAAQ</sequence>
<keyword evidence="3" id="KW-1185">Reference proteome</keyword>
<dbReference type="OrthoDB" id="2983088at2759"/>